<evidence type="ECO:0000256" key="5">
    <source>
        <dbReference type="ARBA" id="ARBA00010122"/>
    </source>
</evidence>
<dbReference type="InterPro" id="IPR001341">
    <property type="entry name" value="Asp_kinase"/>
</dbReference>
<evidence type="ECO:0000256" key="11">
    <source>
        <dbReference type="ARBA" id="ARBA00022915"/>
    </source>
</evidence>
<evidence type="ECO:0000256" key="2">
    <source>
        <dbReference type="ARBA" id="ARBA00004766"/>
    </source>
</evidence>
<feature type="domain" description="ACT" evidence="17">
    <location>
        <begin position="343"/>
        <end position="401"/>
    </location>
</feature>
<dbReference type="InterPro" id="IPR018042">
    <property type="entry name" value="Aspartate_kinase_CS"/>
</dbReference>
<evidence type="ECO:0000256" key="13">
    <source>
        <dbReference type="ARBA" id="ARBA00047872"/>
    </source>
</evidence>
<comment type="pathway">
    <text evidence="3 16">Amino-acid biosynthesis; L-methionine biosynthesis via de novo pathway; L-homoserine from L-aspartate: step 1/3.</text>
</comment>
<evidence type="ECO:0000256" key="8">
    <source>
        <dbReference type="ARBA" id="ARBA00022741"/>
    </source>
</evidence>
<dbReference type="GO" id="GO:0009090">
    <property type="term" value="P:homoserine biosynthetic process"/>
    <property type="evidence" value="ECO:0007669"/>
    <property type="project" value="TreeGrafter"/>
</dbReference>
<feature type="binding site" evidence="14">
    <location>
        <position position="74"/>
    </location>
    <ligand>
        <name>substrate</name>
    </ligand>
</feature>
<dbReference type="UniPathway" id="UPA00050">
    <property type="reaction ID" value="UER00461"/>
</dbReference>
<evidence type="ECO:0000256" key="14">
    <source>
        <dbReference type="PIRSR" id="PIRSR000726-1"/>
    </source>
</evidence>
<dbReference type="InterPro" id="IPR054352">
    <property type="entry name" value="ACT_Aspartokinase"/>
</dbReference>
<feature type="binding site" evidence="14">
    <location>
        <begin position="208"/>
        <end position="209"/>
    </location>
    <ligand>
        <name>ATP</name>
        <dbReference type="ChEBI" id="CHEBI:30616"/>
    </ligand>
</feature>
<evidence type="ECO:0000256" key="12">
    <source>
        <dbReference type="ARBA" id="ARBA00023154"/>
    </source>
</evidence>
<comment type="caution">
    <text evidence="18">The sequence shown here is derived from an EMBL/GenBank/DDBJ whole genome shotgun (WGS) entry which is preliminary data.</text>
</comment>
<evidence type="ECO:0000256" key="3">
    <source>
        <dbReference type="ARBA" id="ARBA00004986"/>
    </source>
</evidence>
<dbReference type="GO" id="GO:0005829">
    <property type="term" value="C:cytosol"/>
    <property type="evidence" value="ECO:0007669"/>
    <property type="project" value="TreeGrafter"/>
</dbReference>
<keyword evidence="9 15" id="KW-0418">Kinase</keyword>
<dbReference type="Gene3D" id="3.30.70.260">
    <property type="match status" value="2"/>
</dbReference>
<feature type="binding site" evidence="14">
    <location>
        <begin position="7"/>
        <end position="10"/>
    </location>
    <ligand>
        <name>ATP</name>
        <dbReference type="ChEBI" id="CHEBI:30616"/>
    </ligand>
</feature>
<dbReference type="CDD" id="cd04891">
    <property type="entry name" value="ACT_AK-LysC-DapG-like_1"/>
    <property type="match status" value="1"/>
</dbReference>
<dbReference type="UniPathway" id="UPA00034">
    <property type="reaction ID" value="UER00015"/>
</dbReference>
<comment type="similarity">
    <text evidence="5 15">Belongs to the aspartokinase family.</text>
</comment>
<dbReference type="Gene3D" id="3.40.1160.10">
    <property type="entry name" value="Acetylglutamate kinase-like"/>
    <property type="match status" value="1"/>
</dbReference>
<dbReference type="EC" id="2.7.2.4" evidence="15"/>
<accession>A0A4R3KW99</accession>
<protein>
    <recommendedName>
        <fullName evidence="15">Aspartokinase</fullName>
        <ecNumber evidence="15">2.7.2.4</ecNumber>
    </recommendedName>
</protein>
<gene>
    <name evidence="18" type="ORF">EDD65_10785</name>
</gene>
<reference evidence="18 19" key="1">
    <citation type="submission" date="2019-03" db="EMBL/GenBank/DDBJ databases">
        <title>Genomic Encyclopedia of Type Strains, Phase IV (KMG-IV): sequencing the most valuable type-strain genomes for metagenomic binning, comparative biology and taxonomic classification.</title>
        <authorList>
            <person name="Goeker M."/>
        </authorList>
    </citation>
    <scope>NUCLEOTIDE SEQUENCE [LARGE SCALE GENOMIC DNA]</scope>
    <source>
        <strain evidence="18 19">DSM 26752</strain>
    </source>
</reference>
<dbReference type="Pfam" id="PF22468">
    <property type="entry name" value="ACT_9"/>
    <property type="match status" value="1"/>
</dbReference>
<dbReference type="OrthoDB" id="9799110at2"/>
<dbReference type="PIRSF" id="PIRSF000726">
    <property type="entry name" value="Asp_kin"/>
    <property type="match status" value="1"/>
</dbReference>
<evidence type="ECO:0000256" key="10">
    <source>
        <dbReference type="ARBA" id="ARBA00022840"/>
    </source>
</evidence>
<dbReference type="SUPFAM" id="SSF55021">
    <property type="entry name" value="ACT-like"/>
    <property type="match status" value="2"/>
</dbReference>
<dbReference type="InterPro" id="IPR041740">
    <property type="entry name" value="AKii-LysC-BS"/>
</dbReference>
<evidence type="ECO:0000313" key="19">
    <source>
        <dbReference type="Proteomes" id="UP000294567"/>
    </source>
</evidence>
<dbReference type="Proteomes" id="UP000294567">
    <property type="component" value="Unassembled WGS sequence"/>
</dbReference>
<comment type="pathway">
    <text evidence="2 16">Amino-acid biosynthesis; L-lysine biosynthesis via DAP pathway; (S)-tetrahydrodipicolinate from L-aspartate: step 1/4.</text>
</comment>
<dbReference type="SUPFAM" id="SSF53633">
    <property type="entry name" value="Carbamate kinase-like"/>
    <property type="match status" value="1"/>
</dbReference>
<dbReference type="InterPro" id="IPR036393">
    <property type="entry name" value="AceGlu_kinase-like_sf"/>
</dbReference>
<dbReference type="InterPro" id="IPR005260">
    <property type="entry name" value="Asp_kin_monofn"/>
</dbReference>
<feature type="binding site" evidence="14">
    <location>
        <position position="178"/>
    </location>
    <ligand>
        <name>ATP</name>
        <dbReference type="ChEBI" id="CHEBI:30616"/>
    </ligand>
</feature>
<dbReference type="UniPathway" id="UPA00051">
    <property type="reaction ID" value="UER00462"/>
</dbReference>
<keyword evidence="11" id="KW-0220">Diaminopimelate biosynthesis</keyword>
<comment type="function">
    <text evidence="1">Catalyzes the phosphorylation of the beta-carboxyl group of aspartic acid with ATP to yield 4-phospho-L-aspartate, which is involved in the branched biosynthetic pathway leading to the biosynthesis of amino acids threonine, isoleucine and methionine.</text>
</comment>
<dbReference type="InterPro" id="IPR002912">
    <property type="entry name" value="ACT_dom"/>
</dbReference>
<sequence length="401" mass="44122">MSTVVQKYGGTSVSTIDKIKFIAKLLAKRKKAGDNLVVVVSAMGNTTDKLIELANNVSTNPSKRELDMLLSTGEQITSALLAMTLKDIGYDAIALTGFQAGIKTEDKHTRASILDIEINKVKNHLKEDKIVIVAGFQGIDKNGNITTLGRGGSDTTAVALAAKLNCPCEIYTDVEGIYGVDPKIYPNAKKLDYISYDEMLEMASLGAKVIETRAVELASKYKVPIYIALNTGSVSGTYIKELDESMEEKVITGLTTSDDDLMVTINNVLYDIKNICYIFNRLAEMDINIDMISQTAPIYGYVNISFTAPKDSKNLILKLVDELKAKMKDIEIDIQENITKISVVGLGMRTQSGVAAKLFKIFSDNNIQFKQVTTSEIRISYTINTKDKEKAVFKIAEEFNI</sequence>
<organism evidence="18 19">
    <name type="scientific">Keratinibaculum paraultunense</name>
    <dbReference type="NCBI Taxonomy" id="1278232"/>
    <lineage>
        <taxon>Bacteria</taxon>
        <taxon>Bacillati</taxon>
        <taxon>Bacillota</taxon>
        <taxon>Tissierellia</taxon>
        <taxon>Tissierellales</taxon>
        <taxon>Tepidimicrobiaceae</taxon>
        <taxon>Keratinibaculum</taxon>
    </lineage>
</organism>
<evidence type="ECO:0000256" key="6">
    <source>
        <dbReference type="ARBA" id="ARBA00022605"/>
    </source>
</evidence>
<evidence type="ECO:0000256" key="1">
    <source>
        <dbReference type="ARBA" id="ARBA00003121"/>
    </source>
</evidence>
<dbReference type="RefSeq" id="WP_132027779.1">
    <property type="nucleotide sequence ID" value="NZ_CP068564.1"/>
</dbReference>
<dbReference type="Pfam" id="PF00696">
    <property type="entry name" value="AA_kinase"/>
    <property type="match status" value="1"/>
</dbReference>
<evidence type="ECO:0000313" key="18">
    <source>
        <dbReference type="EMBL" id="TCS88730.1"/>
    </source>
</evidence>
<evidence type="ECO:0000256" key="16">
    <source>
        <dbReference type="RuleBase" id="RU004249"/>
    </source>
</evidence>
<comment type="pathway">
    <text evidence="4 16">Amino-acid biosynthesis; L-threonine biosynthesis; L-threonine from L-aspartate: step 1/5.</text>
</comment>
<dbReference type="GO" id="GO:0009088">
    <property type="term" value="P:threonine biosynthetic process"/>
    <property type="evidence" value="ECO:0007669"/>
    <property type="project" value="UniProtKB-UniPathway"/>
</dbReference>
<dbReference type="NCBIfam" id="NF005154">
    <property type="entry name" value="PRK06635.1-2"/>
    <property type="match status" value="1"/>
</dbReference>
<dbReference type="FunFam" id="3.40.1160.10:FF:000002">
    <property type="entry name" value="Aspartokinase"/>
    <property type="match status" value="1"/>
</dbReference>
<feature type="binding site" evidence="14">
    <location>
        <begin position="172"/>
        <end position="173"/>
    </location>
    <ligand>
        <name>ATP</name>
        <dbReference type="ChEBI" id="CHEBI:30616"/>
    </ligand>
</feature>
<evidence type="ECO:0000256" key="7">
    <source>
        <dbReference type="ARBA" id="ARBA00022679"/>
    </source>
</evidence>
<dbReference type="CDD" id="cd04261">
    <property type="entry name" value="AAK_AKii-LysC-BS"/>
    <property type="match status" value="1"/>
</dbReference>
<comment type="catalytic activity">
    <reaction evidence="13 15">
        <text>L-aspartate + ATP = 4-phospho-L-aspartate + ADP</text>
        <dbReference type="Rhea" id="RHEA:23776"/>
        <dbReference type="ChEBI" id="CHEBI:29991"/>
        <dbReference type="ChEBI" id="CHEBI:30616"/>
        <dbReference type="ChEBI" id="CHEBI:57535"/>
        <dbReference type="ChEBI" id="CHEBI:456216"/>
        <dbReference type="EC" id="2.7.2.4"/>
    </reaction>
</comment>
<dbReference type="PROSITE" id="PS51671">
    <property type="entry name" value="ACT"/>
    <property type="match status" value="1"/>
</dbReference>
<proteinExistence type="inferred from homology"/>
<keyword evidence="19" id="KW-1185">Reference proteome</keyword>
<evidence type="ECO:0000256" key="4">
    <source>
        <dbReference type="ARBA" id="ARBA00005139"/>
    </source>
</evidence>
<dbReference type="GO" id="GO:0004072">
    <property type="term" value="F:aspartate kinase activity"/>
    <property type="evidence" value="ECO:0007669"/>
    <property type="project" value="UniProtKB-EC"/>
</dbReference>
<keyword evidence="6 16" id="KW-0028">Amino-acid biosynthesis</keyword>
<evidence type="ECO:0000256" key="15">
    <source>
        <dbReference type="RuleBase" id="RU003448"/>
    </source>
</evidence>
<keyword evidence="8 14" id="KW-0547">Nucleotide-binding</keyword>
<name>A0A4R3KW99_9FIRM</name>
<dbReference type="InterPro" id="IPR045865">
    <property type="entry name" value="ACT-like_dom_sf"/>
</dbReference>
<dbReference type="GO" id="GO:0009089">
    <property type="term" value="P:lysine biosynthetic process via diaminopimelate"/>
    <property type="evidence" value="ECO:0007669"/>
    <property type="project" value="UniProtKB-UniPathway"/>
</dbReference>
<feature type="binding site" evidence="14">
    <location>
        <position position="47"/>
    </location>
    <ligand>
        <name>substrate</name>
    </ligand>
</feature>
<keyword evidence="12" id="KW-0457">Lysine biosynthesis</keyword>
<evidence type="ECO:0000259" key="17">
    <source>
        <dbReference type="PROSITE" id="PS51671"/>
    </source>
</evidence>
<dbReference type="NCBIfam" id="TIGR00657">
    <property type="entry name" value="asp_kinases"/>
    <property type="match status" value="1"/>
</dbReference>
<dbReference type="PROSITE" id="PS00324">
    <property type="entry name" value="ASPARTOKINASE"/>
    <property type="match status" value="1"/>
</dbReference>
<keyword evidence="10 14" id="KW-0067">ATP-binding</keyword>
<dbReference type="AlphaFoldDB" id="A0A4R3KW99"/>
<dbReference type="EMBL" id="SMAE01000007">
    <property type="protein sequence ID" value="TCS88730.1"/>
    <property type="molecule type" value="Genomic_DNA"/>
</dbReference>
<dbReference type="PANTHER" id="PTHR21499:SF3">
    <property type="entry name" value="ASPARTOKINASE"/>
    <property type="match status" value="1"/>
</dbReference>
<dbReference type="GO" id="GO:0005524">
    <property type="term" value="F:ATP binding"/>
    <property type="evidence" value="ECO:0007669"/>
    <property type="project" value="UniProtKB-KW"/>
</dbReference>
<keyword evidence="7 15" id="KW-0808">Transferase</keyword>
<dbReference type="NCBIfam" id="NF005155">
    <property type="entry name" value="PRK06635.1-4"/>
    <property type="match status" value="1"/>
</dbReference>
<dbReference type="GO" id="GO:0019877">
    <property type="term" value="P:diaminopimelate biosynthetic process"/>
    <property type="evidence" value="ECO:0007669"/>
    <property type="project" value="UniProtKB-KW"/>
</dbReference>
<dbReference type="CDD" id="cd04923">
    <property type="entry name" value="ACT_AK-LysC-DapG-like_2"/>
    <property type="match status" value="1"/>
</dbReference>
<dbReference type="InterPro" id="IPR001048">
    <property type="entry name" value="Asp/Glu/Uridylate_kinase"/>
</dbReference>
<evidence type="ECO:0000256" key="9">
    <source>
        <dbReference type="ARBA" id="ARBA00022777"/>
    </source>
</evidence>
<dbReference type="PANTHER" id="PTHR21499">
    <property type="entry name" value="ASPARTATE KINASE"/>
    <property type="match status" value="1"/>
</dbReference>